<dbReference type="Proteomes" id="UP001327093">
    <property type="component" value="Unassembled WGS sequence"/>
</dbReference>
<feature type="chain" id="PRO_5045568691" evidence="3">
    <location>
        <begin position="22"/>
        <end position="552"/>
    </location>
</feature>
<dbReference type="RefSeq" id="WP_324267912.1">
    <property type="nucleotide sequence ID" value="NZ_JAWLNX010000018.1"/>
</dbReference>
<protein>
    <submittedName>
        <fullName evidence="4">PIG-L family deacetylase</fullName>
    </submittedName>
</protein>
<gene>
    <name evidence="4" type="ORF">R4I43_23815</name>
</gene>
<evidence type="ECO:0000256" key="1">
    <source>
        <dbReference type="ARBA" id="ARBA00022833"/>
    </source>
</evidence>
<sequence>MRTAAVLLAVAMVLVVSGAAAGSPRPSHLHVVAHPDDDMLFMSPDLALAIRSGARVTTAFLTAGESDVQPPADYAASRQAGARAAFAAMAGVADDWTRSALDLPGGRQAELQRLRQRPAVGLVFLGLPDDNDPASRHALSRLWQDPAHRVRTIPATGSPVRVTSHDRRSVIASLVRVREEFAPTLVRTQDPRPDPRHQQQWGSAHDHPDHVATARFTETALRGTDLPLLHYRDYNIADAPPNLPERVVADKRAVFARYAGHDPQVGLGEPYAAWLAGMRPRRPWGTRWATTGRRAHVRGNQLVLVDSGVESVVDTPGFVPREGSVAFADPERLVVQERESGAVWLKTGDEPWIPLGAPPSREPGVDLGPPSAVTVRGSVVVAVRDQGGGVSVHDSGGWCRLGGSDVDDVVSAVVARSGEIHVLAASRGGTAHWRLTGSGCGQPVAASEEPAGAIAATSGFAAFRDSGGDLVVLAESAGWKRVRTIDADAISDPAIAPGPVVAVRNADGLLEIHRPEGAVVLGPVEGQPALTPDGRQAVALADDGLIRTFSVP</sequence>
<proteinExistence type="predicted"/>
<feature type="region of interest" description="Disordered" evidence="2">
    <location>
        <begin position="187"/>
        <end position="208"/>
    </location>
</feature>
<name>A0ABU6AG47_9PSEU</name>
<dbReference type="PANTHER" id="PTHR12993">
    <property type="entry name" value="N-ACETYLGLUCOSAMINYL-PHOSPHATIDYLINOSITOL DE-N-ACETYLASE-RELATED"/>
    <property type="match status" value="1"/>
</dbReference>
<dbReference type="PANTHER" id="PTHR12993:SF23">
    <property type="entry name" value="N-ACETYLGLUCOSAMINYLPHOSPHATIDYLINOSITOL DEACETYLASE"/>
    <property type="match status" value="1"/>
</dbReference>
<evidence type="ECO:0000256" key="2">
    <source>
        <dbReference type="SAM" id="MobiDB-lite"/>
    </source>
</evidence>
<comment type="caution">
    <text evidence="4">The sequence shown here is derived from an EMBL/GenBank/DDBJ whole genome shotgun (WGS) entry which is preliminary data.</text>
</comment>
<keyword evidence="1" id="KW-0862">Zinc</keyword>
<keyword evidence="3" id="KW-0732">Signal</keyword>
<dbReference type="Gene3D" id="3.40.50.10320">
    <property type="entry name" value="LmbE-like"/>
    <property type="match status" value="1"/>
</dbReference>
<accession>A0ABU6AG47</accession>
<dbReference type="SUPFAM" id="SSF102588">
    <property type="entry name" value="LmbE-like"/>
    <property type="match status" value="1"/>
</dbReference>
<dbReference type="EMBL" id="JAWLNX010000018">
    <property type="protein sequence ID" value="MEB3370438.1"/>
    <property type="molecule type" value="Genomic_DNA"/>
</dbReference>
<dbReference type="InterPro" id="IPR003737">
    <property type="entry name" value="GlcNAc_PI_deacetylase-related"/>
</dbReference>
<keyword evidence="5" id="KW-1185">Reference proteome</keyword>
<reference evidence="4 5" key="1">
    <citation type="submission" date="2023-10" db="EMBL/GenBank/DDBJ databases">
        <title>Saccharopolyspora sp. nov., isolated from mangrove soil.</title>
        <authorList>
            <person name="Lu Y."/>
            <person name="Liu W."/>
        </authorList>
    </citation>
    <scope>NUCLEOTIDE SEQUENCE [LARGE SCALE GENOMIC DNA]</scope>
    <source>
        <strain evidence="4 5">S2-29</strain>
    </source>
</reference>
<feature type="signal peptide" evidence="3">
    <location>
        <begin position="1"/>
        <end position="21"/>
    </location>
</feature>
<evidence type="ECO:0000256" key="3">
    <source>
        <dbReference type="SAM" id="SignalP"/>
    </source>
</evidence>
<evidence type="ECO:0000313" key="5">
    <source>
        <dbReference type="Proteomes" id="UP001327093"/>
    </source>
</evidence>
<dbReference type="Pfam" id="PF02585">
    <property type="entry name" value="PIG-L"/>
    <property type="match status" value="1"/>
</dbReference>
<evidence type="ECO:0000313" key="4">
    <source>
        <dbReference type="EMBL" id="MEB3370438.1"/>
    </source>
</evidence>
<organism evidence="4 5">
    <name type="scientific">Saccharopolyspora mangrovi</name>
    <dbReference type="NCBI Taxonomy" id="3082379"/>
    <lineage>
        <taxon>Bacteria</taxon>
        <taxon>Bacillati</taxon>
        <taxon>Actinomycetota</taxon>
        <taxon>Actinomycetes</taxon>
        <taxon>Pseudonocardiales</taxon>
        <taxon>Pseudonocardiaceae</taxon>
        <taxon>Saccharopolyspora</taxon>
    </lineage>
</organism>
<dbReference type="InterPro" id="IPR024078">
    <property type="entry name" value="LmbE-like_dom_sf"/>
</dbReference>